<dbReference type="Proteomes" id="UP000547614">
    <property type="component" value="Unassembled WGS sequence"/>
</dbReference>
<organism evidence="7 8">
    <name type="scientific">Halomonas cerina</name>
    <dbReference type="NCBI Taxonomy" id="447424"/>
    <lineage>
        <taxon>Bacteria</taxon>
        <taxon>Pseudomonadati</taxon>
        <taxon>Pseudomonadota</taxon>
        <taxon>Gammaproteobacteria</taxon>
        <taxon>Oceanospirillales</taxon>
        <taxon>Halomonadaceae</taxon>
        <taxon>Halomonas</taxon>
    </lineage>
</organism>
<protein>
    <recommendedName>
        <fullName evidence="9">Heparin-sulfate lyase N-terminal domain-containing protein</fullName>
    </recommendedName>
</protein>
<keyword evidence="3" id="KW-0574">Periplasm</keyword>
<reference evidence="7 8" key="1">
    <citation type="submission" date="2020-08" db="EMBL/GenBank/DDBJ databases">
        <title>Genomic Encyclopedia of Type Strains, Phase III (KMG-III): the genomes of soil and plant-associated and newly described type strains.</title>
        <authorList>
            <person name="Whitman W."/>
        </authorList>
    </citation>
    <scope>NUCLEOTIDE SEQUENCE [LARGE SCALE GENOMIC DNA]</scope>
    <source>
        <strain evidence="7 8">CECT 7282</strain>
    </source>
</reference>
<evidence type="ECO:0000259" key="6">
    <source>
        <dbReference type="Pfam" id="PF16889"/>
    </source>
</evidence>
<dbReference type="InterPro" id="IPR008929">
    <property type="entry name" value="Chondroitin_lyas"/>
</dbReference>
<comment type="subcellular location">
    <subcellularLocation>
        <location evidence="1">Periplasm</location>
    </subcellularLocation>
</comment>
<dbReference type="Pfam" id="PF16889">
    <property type="entry name" value="Hepar_II_III_N"/>
    <property type="match status" value="1"/>
</dbReference>
<comment type="caution">
    <text evidence="7">The sequence shown here is derived from an EMBL/GenBank/DDBJ whole genome shotgun (WGS) entry which is preliminary data.</text>
</comment>
<dbReference type="GO" id="GO:0016829">
    <property type="term" value="F:lyase activity"/>
    <property type="evidence" value="ECO:0007669"/>
    <property type="project" value="UniProtKB-KW"/>
</dbReference>
<dbReference type="Gene3D" id="1.50.10.100">
    <property type="entry name" value="Chondroitin AC/alginate lyase"/>
    <property type="match status" value="1"/>
</dbReference>
<evidence type="ECO:0000256" key="3">
    <source>
        <dbReference type="ARBA" id="ARBA00022764"/>
    </source>
</evidence>
<keyword evidence="2" id="KW-0732">Signal</keyword>
<evidence type="ECO:0000259" key="5">
    <source>
        <dbReference type="Pfam" id="PF07940"/>
    </source>
</evidence>
<evidence type="ECO:0000313" key="8">
    <source>
        <dbReference type="Proteomes" id="UP000547614"/>
    </source>
</evidence>
<dbReference type="GO" id="GO:0042597">
    <property type="term" value="C:periplasmic space"/>
    <property type="evidence" value="ECO:0007669"/>
    <property type="project" value="UniProtKB-SubCell"/>
</dbReference>
<dbReference type="InterPro" id="IPR031680">
    <property type="entry name" value="Hepar_II_III_N"/>
</dbReference>
<keyword evidence="8" id="KW-1185">Reference proteome</keyword>
<proteinExistence type="predicted"/>
<gene>
    <name evidence="7" type="ORF">FHR94_003492</name>
</gene>
<dbReference type="RefSeq" id="WP_183327620.1">
    <property type="nucleotide sequence ID" value="NZ_JACHXP010000023.1"/>
</dbReference>
<feature type="domain" description="Heparin-sulfate lyase N-terminal" evidence="6">
    <location>
        <begin position="25"/>
        <end position="289"/>
    </location>
</feature>
<evidence type="ECO:0000313" key="7">
    <source>
        <dbReference type="EMBL" id="MBB3192208.1"/>
    </source>
</evidence>
<keyword evidence="4" id="KW-0456">Lyase</keyword>
<evidence type="ECO:0000256" key="4">
    <source>
        <dbReference type="ARBA" id="ARBA00023239"/>
    </source>
</evidence>
<dbReference type="SUPFAM" id="SSF48230">
    <property type="entry name" value="Chondroitin AC/alginate lyase"/>
    <property type="match status" value="1"/>
</dbReference>
<name>A0A839VDJ8_9GAMM</name>
<dbReference type="Gene3D" id="2.70.98.70">
    <property type="match status" value="1"/>
</dbReference>
<evidence type="ECO:0008006" key="9">
    <source>
        <dbReference type="Google" id="ProtNLM"/>
    </source>
</evidence>
<accession>A0A839VDJ8</accession>
<sequence length="538" mass="61872">MTTKEILACATPEAIQYIKKAVNSKNKADYQKLKKLFDGKQFEAKNFDDSELDVLTFDWQNLERDRNWWWQLQALPFLNWFANSLELQSEEERARYFSYCLDAVHCWINHAKQNKESPLVWHDHAAAFRVRNLTNWLLFCHIAELPVSEDARAEPLANLIVEHLDWLGDDKHYSKHTNHGFDQAMIALTIGLMFARDDFGSHRQRNRERLKDEVTFAFTDEGVHKENSPGYQKMMLGRLKQLRTLAPLGEQEILQLGKRYIDKAEAFLRAITLPNGYLPMIGDTRGEDEGLAYVQKKEIDVLDYSASGYVIVRGKVLDKDFHLIFKASHLSNYHRHDDDLSIHLYFDDKIILGDGGLGSHNEKDKKRIFLRSNLSHNVPYIVGEEPIRNVVHLNGSHPKVFVEKNKVVGEAFGYSAPIRREVDLANLPQGKFIIKDEVKGEEAYKLAANFYSTLGFVKSQNSLLAPINAVSSLRISSKGAVEFNRFSTYFSSKFTQFSKINCFSLVAKDGIEAPNKLEVEIDLQHPQRCSMIFPDYSF</sequence>
<dbReference type="InterPro" id="IPR012480">
    <property type="entry name" value="Hepar_II_III_C"/>
</dbReference>
<evidence type="ECO:0000256" key="2">
    <source>
        <dbReference type="ARBA" id="ARBA00022729"/>
    </source>
</evidence>
<dbReference type="PANTHER" id="PTHR39210">
    <property type="entry name" value="HEPARIN-SULFATE LYASE"/>
    <property type="match status" value="1"/>
</dbReference>
<dbReference type="PANTHER" id="PTHR39210:SF1">
    <property type="entry name" value="HEPARIN-SULFATE LYASE"/>
    <property type="match status" value="1"/>
</dbReference>
<feature type="domain" description="Heparinase II/III-like C-terminal" evidence="5">
    <location>
        <begin position="303"/>
        <end position="450"/>
    </location>
</feature>
<evidence type="ECO:0000256" key="1">
    <source>
        <dbReference type="ARBA" id="ARBA00004418"/>
    </source>
</evidence>
<dbReference type="EMBL" id="JACHXP010000023">
    <property type="protein sequence ID" value="MBB3192208.1"/>
    <property type="molecule type" value="Genomic_DNA"/>
</dbReference>
<dbReference type="Pfam" id="PF07940">
    <property type="entry name" value="Hepar_II_III_C"/>
    <property type="match status" value="1"/>
</dbReference>
<dbReference type="AlphaFoldDB" id="A0A839VDJ8"/>